<evidence type="ECO:0000313" key="1">
    <source>
        <dbReference type="EMBL" id="TPW36008.1"/>
    </source>
</evidence>
<name>A0A506URP2_9PROT</name>
<comment type="caution">
    <text evidence="1">The sequence shown here is derived from an EMBL/GenBank/DDBJ whole genome shotgun (WGS) entry which is preliminary data.</text>
</comment>
<accession>A0A506URP2</accession>
<dbReference type="RefSeq" id="WP_165600368.1">
    <property type="nucleotide sequence ID" value="NZ_SORZ01000001.1"/>
</dbReference>
<sequence length="232" mass="25466">MVSIHIRNIPLRLRASLRRTDGHVLDLVGLTPMTGDTIGLDADHPTLLAYREKVPLKNAYAQEISPSKGLVFGLSEFSQKRVQPLEDMMIASLPPEMPNTPTQRSFSMRGYRIDITPRAVLHDGKRVAATPDGTPYQDGDVVQVDLAFLAYYPFGSGTRVTLHGSGGKYGPLQVTVPALSYAVTVQKMNLSAGHTQIVHMQNPVTHTRFTLSIEVLPLSALKTLHLRKDGSM</sequence>
<keyword evidence="2" id="KW-1185">Reference proteome</keyword>
<proteinExistence type="predicted"/>
<evidence type="ECO:0000313" key="2">
    <source>
        <dbReference type="Proteomes" id="UP000315037"/>
    </source>
</evidence>
<dbReference type="Proteomes" id="UP000315037">
    <property type="component" value="Unassembled WGS sequence"/>
</dbReference>
<organism evidence="1 2">
    <name type="scientific">Oecophyllibacter saccharovorans</name>
    <dbReference type="NCBI Taxonomy" id="2558360"/>
    <lineage>
        <taxon>Bacteria</taxon>
        <taxon>Pseudomonadati</taxon>
        <taxon>Pseudomonadota</taxon>
        <taxon>Alphaproteobacteria</taxon>
        <taxon>Acetobacterales</taxon>
        <taxon>Acetobacteraceae</taxon>
        <taxon>Oecophyllibacter</taxon>
    </lineage>
</organism>
<gene>
    <name evidence="1" type="ORF">E3202_03625</name>
</gene>
<dbReference type="AlphaFoldDB" id="A0A506URP2"/>
<dbReference type="EMBL" id="SORZ01000001">
    <property type="protein sequence ID" value="TPW36008.1"/>
    <property type="molecule type" value="Genomic_DNA"/>
</dbReference>
<reference evidence="1 2" key="1">
    <citation type="submission" date="2019-03" db="EMBL/GenBank/DDBJ databases">
        <title>The complete genome sequence of Neokomagataea sp. Jb2 NBRC113641.</title>
        <authorList>
            <person name="Chua K.-O."/>
            <person name="Chan K.-G."/>
            <person name="See-Too W.-S."/>
        </authorList>
    </citation>
    <scope>NUCLEOTIDE SEQUENCE [LARGE SCALE GENOMIC DNA]</scope>
    <source>
        <strain evidence="1 2">Jb2</strain>
    </source>
</reference>
<protein>
    <submittedName>
        <fullName evidence="1">Uncharacterized protein</fullName>
    </submittedName>
</protein>